<keyword evidence="1" id="KW-1133">Transmembrane helix</keyword>
<keyword evidence="3" id="KW-0645">Protease</keyword>
<feature type="transmembrane region" description="Helical" evidence="1">
    <location>
        <begin position="191"/>
        <end position="210"/>
    </location>
</feature>
<reference evidence="3 4" key="1">
    <citation type="submission" date="2018-06" db="EMBL/GenBank/DDBJ databases">
        <authorList>
            <consortium name="Pathogen Informatics"/>
            <person name="Doyle S."/>
        </authorList>
    </citation>
    <scope>NUCLEOTIDE SEQUENCE [LARGE SCALE GENOMIC DNA]</scope>
    <source>
        <strain evidence="3 4">NCTC12858</strain>
    </source>
</reference>
<feature type="transmembrane region" description="Helical" evidence="1">
    <location>
        <begin position="140"/>
        <end position="158"/>
    </location>
</feature>
<accession>A0A0A2FGN3</accession>
<keyword evidence="3" id="KW-0378">Hydrolase</keyword>
<dbReference type="STRING" id="393921.HQ45_07855"/>
<feature type="transmembrane region" description="Helical" evidence="1">
    <location>
        <begin position="86"/>
        <end position="104"/>
    </location>
</feature>
<sequence length="214" mass="24007">MLNLSLEILTIFLSIIILGAICRPIALSWGEWIASTYNIINPAEQMLGYNHKIAEKWLLSVFAILIAPALEEFAFRYGLNLKPTPLALCLSGSLLYCAVGPLRLTPLSFQLSFAILILVLGFCFYWGFRRSMPQIGRYKGSIVVLFSLLFGLAHLGNLETFEWIGLPVYLLCIAPIFLFGYYLAYIRIRRGIGMAILLHLINNMVAILLMRGAS</sequence>
<organism evidence="3 4">
    <name type="scientific">Porphyromonas crevioricanis</name>
    <dbReference type="NCBI Taxonomy" id="393921"/>
    <lineage>
        <taxon>Bacteria</taxon>
        <taxon>Pseudomonadati</taxon>
        <taxon>Bacteroidota</taxon>
        <taxon>Bacteroidia</taxon>
        <taxon>Bacteroidales</taxon>
        <taxon>Porphyromonadaceae</taxon>
        <taxon>Porphyromonas</taxon>
    </lineage>
</organism>
<proteinExistence type="predicted"/>
<protein>
    <submittedName>
        <fullName evidence="3">CAAX amino terminal protease self- immunity</fullName>
    </submittedName>
</protein>
<keyword evidence="1" id="KW-0812">Transmembrane</keyword>
<feature type="transmembrane region" description="Helical" evidence="1">
    <location>
        <begin position="164"/>
        <end position="184"/>
    </location>
</feature>
<feature type="transmembrane region" description="Helical" evidence="1">
    <location>
        <begin position="110"/>
        <end position="128"/>
    </location>
</feature>
<dbReference type="Proteomes" id="UP000249300">
    <property type="component" value="Chromosome 1"/>
</dbReference>
<gene>
    <name evidence="3" type="ORF">NCTC12858_00279</name>
</gene>
<evidence type="ECO:0000313" key="4">
    <source>
        <dbReference type="Proteomes" id="UP000249300"/>
    </source>
</evidence>
<evidence type="ECO:0000313" key="3">
    <source>
        <dbReference type="EMBL" id="SQH72461.1"/>
    </source>
</evidence>
<evidence type="ECO:0000259" key="2">
    <source>
        <dbReference type="Pfam" id="PF02517"/>
    </source>
</evidence>
<dbReference type="GO" id="GO:0004175">
    <property type="term" value="F:endopeptidase activity"/>
    <property type="evidence" value="ECO:0007669"/>
    <property type="project" value="UniProtKB-ARBA"/>
</dbReference>
<dbReference type="Pfam" id="PF02517">
    <property type="entry name" value="Rce1-like"/>
    <property type="match status" value="1"/>
</dbReference>
<dbReference type="KEGG" id="pcre:NCTC12858_00279"/>
<feature type="domain" description="CAAX prenyl protease 2/Lysostaphin resistance protein A-like" evidence="2">
    <location>
        <begin position="56"/>
        <end position="205"/>
    </location>
</feature>
<dbReference type="InterPro" id="IPR003675">
    <property type="entry name" value="Rce1/LyrA-like_dom"/>
</dbReference>
<keyword evidence="1" id="KW-0472">Membrane</keyword>
<dbReference type="EMBL" id="LS483447">
    <property type="protein sequence ID" value="SQH72461.1"/>
    <property type="molecule type" value="Genomic_DNA"/>
</dbReference>
<evidence type="ECO:0000256" key="1">
    <source>
        <dbReference type="SAM" id="Phobius"/>
    </source>
</evidence>
<feature type="transmembrane region" description="Helical" evidence="1">
    <location>
        <begin position="57"/>
        <end position="74"/>
    </location>
</feature>
<dbReference type="AlphaFoldDB" id="A0A0A2FGN3"/>
<dbReference type="GO" id="GO:0006508">
    <property type="term" value="P:proteolysis"/>
    <property type="evidence" value="ECO:0007669"/>
    <property type="project" value="UniProtKB-KW"/>
</dbReference>
<keyword evidence="4" id="KW-1185">Reference proteome</keyword>
<name>A0A0A2FGN3_9PORP</name>
<dbReference type="GO" id="GO:0080120">
    <property type="term" value="P:CAAX-box protein maturation"/>
    <property type="evidence" value="ECO:0007669"/>
    <property type="project" value="UniProtKB-ARBA"/>
</dbReference>